<dbReference type="SUPFAM" id="SSF48452">
    <property type="entry name" value="TPR-like"/>
    <property type="match status" value="1"/>
</dbReference>
<organism evidence="10 11">
    <name type="scientific">Sphingobacterium tabacisoli</name>
    <dbReference type="NCBI Taxonomy" id="2044855"/>
    <lineage>
        <taxon>Bacteria</taxon>
        <taxon>Pseudomonadati</taxon>
        <taxon>Bacteroidota</taxon>
        <taxon>Sphingobacteriia</taxon>
        <taxon>Sphingobacteriales</taxon>
        <taxon>Sphingobacteriaceae</taxon>
        <taxon>Sphingobacterium</taxon>
    </lineage>
</organism>
<evidence type="ECO:0000313" key="11">
    <source>
        <dbReference type="Proteomes" id="UP001597440"/>
    </source>
</evidence>
<protein>
    <submittedName>
        <fullName evidence="10">RagB/SusD family nutrient uptake outer membrane protein</fullName>
    </submittedName>
</protein>
<feature type="region of interest" description="Disordered" evidence="6">
    <location>
        <begin position="278"/>
        <end position="297"/>
    </location>
</feature>
<dbReference type="PROSITE" id="PS51257">
    <property type="entry name" value="PROKAR_LIPOPROTEIN"/>
    <property type="match status" value="1"/>
</dbReference>
<feature type="signal peptide" evidence="7">
    <location>
        <begin position="1"/>
        <end position="22"/>
    </location>
</feature>
<dbReference type="RefSeq" id="WP_210355144.1">
    <property type="nucleotide sequence ID" value="NZ_JAEQMU010000004.1"/>
</dbReference>
<evidence type="ECO:0000259" key="8">
    <source>
        <dbReference type="Pfam" id="PF07980"/>
    </source>
</evidence>
<evidence type="ECO:0000256" key="3">
    <source>
        <dbReference type="ARBA" id="ARBA00022729"/>
    </source>
</evidence>
<feature type="domain" description="RagB/SusD" evidence="8">
    <location>
        <begin position="266"/>
        <end position="546"/>
    </location>
</feature>
<keyword evidence="4" id="KW-0472">Membrane</keyword>
<proteinExistence type="inferred from homology"/>
<dbReference type="Gene3D" id="1.25.40.390">
    <property type="match status" value="1"/>
</dbReference>
<comment type="caution">
    <text evidence="10">The sequence shown here is derived from an EMBL/GenBank/DDBJ whole genome shotgun (WGS) entry which is preliminary data.</text>
</comment>
<feature type="chain" id="PRO_5046833893" evidence="7">
    <location>
        <begin position="23"/>
        <end position="547"/>
    </location>
</feature>
<evidence type="ECO:0000256" key="1">
    <source>
        <dbReference type="ARBA" id="ARBA00004442"/>
    </source>
</evidence>
<evidence type="ECO:0000256" key="2">
    <source>
        <dbReference type="ARBA" id="ARBA00006275"/>
    </source>
</evidence>
<accession>A0ABW5KXR1</accession>
<evidence type="ECO:0000256" key="4">
    <source>
        <dbReference type="ARBA" id="ARBA00023136"/>
    </source>
</evidence>
<keyword evidence="11" id="KW-1185">Reference proteome</keyword>
<dbReference type="Pfam" id="PF07980">
    <property type="entry name" value="SusD_RagB"/>
    <property type="match status" value="1"/>
</dbReference>
<sequence length="547" mass="61931">MNLRKIKYIGLLSIGLSLSSCNSILDITPPDQVTDVLMWQNQDMVLVYTANFYSKLSSGFSLPHYSASVFNGNLLSNLTDDAEVNGAAFNAYWLGNYDASNSPLNGMWTSDRWTFIRRANEFIQKVDQVPGNQELNQRMKAEVRFLRAYYYYDMMQWFGPLPIITTAQESIDEEAFVERASLTAFQDFLIQEFQEVAKVLPKSYAASDWGRITKGAALVYKARVEMIAERWADAAITSQDIMDLGIYNLPVDYAAVFSSKNKMNTEIILSVQHNENRSERGHLFDSNNQPPAFGGRGGTLPTQNLVDAYQMQATGLSISDPNSGYDPNNPYVGRDPRFAATVLYDGASFRGRAMQLYNGGLDLTLSGGMVGGWVSNTGYYLKKFTDESIQFADANVRSSQNWILARYAEVLLNYAEAQNESAGPDATVYEAINKVRSRAQMPDLRGGLSKDEMREAIRQERRIELAFEDFRFHDVKRWKLATQLFSTTTNPIKKMEIVRNPTTNVKTYTIKNIAKQRIFLNKHYLYPIPLTEMIKPGNKLTQNPGWE</sequence>
<comment type="similarity">
    <text evidence="2">Belongs to the SusD family.</text>
</comment>
<dbReference type="Proteomes" id="UP001597440">
    <property type="component" value="Unassembled WGS sequence"/>
</dbReference>
<gene>
    <name evidence="10" type="ORF">ACFSQW_03825</name>
</gene>
<comment type="subcellular location">
    <subcellularLocation>
        <location evidence="1">Cell outer membrane</location>
    </subcellularLocation>
</comment>
<keyword evidence="5" id="KW-0998">Cell outer membrane</keyword>
<name>A0ABW5KXR1_9SPHI</name>
<keyword evidence="3 7" id="KW-0732">Signal</keyword>
<evidence type="ECO:0000256" key="5">
    <source>
        <dbReference type="ARBA" id="ARBA00023237"/>
    </source>
</evidence>
<evidence type="ECO:0000256" key="7">
    <source>
        <dbReference type="SAM" id="SignalP"/>
    </source>
</evidence>
<evidence type="ECO:0000259" key="9">
    <source>
        <dbReference type="Pfam" id="PF14322"/>
    </source>
</evidence>
<dbReference type="EMBL" id="JBHULD010000004">
    <property type="protein sequence ID" value="MFD2553504.1"/>
    <property type="molecule type" value="Genomic_DNA"/>
</dbReference>
<dbReference type="InterPro" id="IPR012944">
    <property type="entry name" value="SusD_RagB_dom"/>
</dbReference>
<dbReference type="InterPro" id="IPR033985">
    <property type="entry name" value="SusD-like_N"/>
</dbReference>
<reference evidence="11" key="1">
    <citation type="journal article" date="2019" name="Int. J. Syst. Evol. Microbiol.">
        <title>The Global Catalogue of Microorganisms (GCM) 10K type strain sequencing project: providing services to taxonomists for standard genome sequencing and annotation.</title>
        <authorList>
            <consortium name="The Broad Institute Genomics Platform"/>
            <consortium name="The Broad Institute Genome Sequencing Center for Infectious Disease"/>
            <person name="Wu L."/>
            <person name="Ma J."/>
        </authorList>
    </citation>
    <scope>NUCLEOTIDE SEQUENCE [LARGE SCALE GENOMIC DNA]</scope>
    <source>
        <strain evidence="11">KCTC 52298</strain>
    </source>
</reference>
<dbReference type="Pfam" id="PF14322">
    <property type="entry name" value="SusD-like_3"/>
    <property type="match status" value="1"/>
</dbReference>
<feature type="domain" description="SusD-like N-terminal" evidence="9">
    <location>
        <begin position="85"/>
        <end position="224"/>
    </location>
</feature>
<dbReference type="InterPro" id="IPR011990">
    <property type="entry name" value="TPR-like_helical_dom_sf"/>
</dbReference>
<evidence type="ECO:0000313" key="10">
    <source>
        <dbReference type="EMBL" id="MFD2553504.1"/>
    </source>
</evidence>
<evidence type="ECO:0000256" key="6">
    <source>
        <dbReference type="SAM" id="MobiDB-lite"/>
    </source>
</evidence>